<evidence type="ECO:0000313" key="2">
    <source>
        <dbReference type="EMBL" id="KZT18822.1"/>
    </source>
</evidence>
<evidence type="ECO:0000256" key="1">
    <source>
        <dbReference type="SAM" id="MobiDB-lite"/>
    </source>
</evidence>
<feature type="compositionally biased region" description="Basic and acidic residues" evidence="1">
    <location>
        <begin position="327"/>
        <end position="336"/>
    </location>
</feature>
<sequence length="533" mass="58366">MNFIGEAGTVVSSYTLRLNANGKLSGSDGVIKPFFSDTSALGWRLGAMTRSTSTRTSISRRNYRYRTDNYLDVYIDPSGMQPSLGPLKIDLDVKIDSISSSAVIPPGNWINVESDIELRLPACTVEIGSWHMEGLTSDLNLTIRCSVTLGGMTSVVTSKPPFVGSWLQKTLAHSIYTGAFSDTRFFVFSRRRPSGRVDRPVAVFANSSVLVDRCSYFGTLLSVEGFLESAEGPLCSDFPEDPCIKNYDYESDSDLEDMEENEADLQFEGGTLAIPSTVGVRDTDDAKKGEGLHPLNGESATSSPSIAEGEVPAANDEAESLVTGETMPRKPDRITTEPRVLHSSAIRPGPSPVAIGRTVVVKNAALRTFASLIHYLYTGKVSFAPLRSQQKEGDKGKEPDQQKTRDSVEAPFCSPKSMYRLADKLDLQCLKNMALEAIRASLSDQNIVEETFSKFTWIHDEVRNMEIDTLCKLWKAENGEAVMKRVQGQISVTTAEDLRRSMELVSLLLPKLTQSQGSATIDAKAEPPPSNIF</sequence>
<feature type="region of interest" description="Disordered" evidence="1">
    <location>
        <begin position="388"/>
        <end position="409"/>
    </location>
</feature>
<dbReference type="Gene3D" id="3.30.710.10">
    <property type="entry name" value="Potassium Channel Kv1.1, Chain A"/>
    <property type="match status" value="1"/>
</dbReference>
<accession>A0A165MV52</accession>
<feature type="region of interest" description="Disordered" evidence="1">
    <location>
        <begin position="281"/>
        <end position="336"/>
    </location>
</feature>
<feature type="compositionally biased region" description="Basic and acidic residues" evidence="1">
    <location>
        <begin position="389"/>
        <end position="408"/>
    </location>
</feature>
<dbReference type="Proteomes" id="UP000076761">
    <property type="component" value="Unassembled WGS sequence"/>
</dbReference>
<dbReference type="InParanoid" id="A0A165MV52"/>
<feature type="compositionally biased region" description="Basic and acidic residues" evidence="1">
    <location>
        <begin position="281"/>
        <end position="291"/>
    </location>
</feature>
<protein>
    <recommendedName>
        <fullName evidence="4">BTB domain-containing protein</fullName>
    </recommendedName>
</protein>
<evidence type="ECO:0000313" key="3">
    <source>
        <dbReference type="Proteomes" id="UP000076761"/>
    </source>
</evidence>
<dbReference type="OrthoDB" id="6359816at2759"/>
<dbReference type="STRING" id="1314782.A0A165MV52"/>
<keyword evidence="3" id="KW-1185">Reference proteome</keyword>
<evidence type="ECO:0008006" key="4">
    <source>
        <dbReference type="Google" id="ProtNLM"/>
    </source>
</evidence>
<dbReference type="InterPro" id="IPR011333">
    <property type="entry name" value="SKP1/BTB/POZ_sf"/>
</dbReference>
<dbReference type="AlphaFoldDB" id="A0A165MV52"/>
<dbReference type="PANTHER" id="PTHR24413">
    <property type="entry name" value="SPECKLE-TYPE POZ PROTEIN"/>
    <property type="match status" value="1"/>
</dbReference>
<gene>
    <name evidence="2" type="ORF">NEOLEDRAFT_1183943</name>
</gene>
<organism evidence="2 3">
    <name type="scientific">Neolentinus lepideus HHB14362 ss-1</name>
    <dbReference type="NCBI Taxonomy" id="1314782"/>
    <lineage>
        <taxon>Eukaryota</taxon>
        <taxon>Fungi</taxon>
        <taxon>Dikarya</taxon>
        <taxon>Basidiomycota</taxon>
        <taxon>Agaricomycotina</taxon>
        <taxon>Agaricomycetes</taxon>
        <taxon>Gloeophyllales</taxon>
        <taxon>Gloeophyllaceae</taxon>
        <taxon>Neolentinus</taxon>
    </lineage>
</organism>
<dbReference type="EMBL" id="KV425660">
    <property type="protein sequence ID" value="KZT18822.1"/>
    <property type="molecule type" value="Genomic_DNA"/>
</dbReference>
<proteinExistence type="predicted"/>
<name>A0A165MV52_9AGAM</name>
<reference evidence="2 3" key="1">
    <citation type="journal article" date="2016" name="Mol. Biol. Evol.">
        <title>Comparative Genomics of Early-Diverging Mushroom-Forming Fungi Provides Insights into the Origins of Lignocellulose Decay Capabilities.</title>
        <authorList>
            <person name="Nagy L.G."/>
            <person name="Riley R."/>
            <person name="Tritt A."/>
            <person name="Adam C."/>
            <person name="Daum C."/>
            <person name="Floudas D."/>
            <person name="Sun H."/>
            <person name="Yadav J.S."/>
            <person name="Pangilinan J."/>
            <person name="Larsson K.H."/>
            <person name="Matsuura K."/>
            <person name="Barry K."/>
            <person name="Labutti K."/>
            <person name="Kuo R."/>
            <person name="Ohm R.A."/>
            <person name="Bhattacharya S.S."/>
            <person name="Shirouzu T."/>
            <person name="Yoshinaga Y."/>
            <person name="Martin F.M."/>
            <person name="Grigoriev I.V."/>
            <person name="Hibbett D.S."/>
        </authorList>
    </citation>
    <scope>NUCLEOTIDE SEQUENCE [LARGE SCALE GENOMIC DNA]</scope>
    <source>
        <strain evidence="2 3">HHB14362 ss-1</strain>
    </source>
</reference>